<proteinExistence type="predicted"/>
<dbReference type="RefSeq" id="WP_276305538.1">
    <property type="nucleotide sequence ID" value="NZ_CP119992.1"/>
</dbReference>
<reference evidence="2 3" key="1">
    <citation type="journal article" date="2019" name="Int. J. Syst. Evol. Microbiol.">
        <title>The Global Catalogue of Microorganisms (GCM) 10K type strain sequencing project: providing services to taxonomists for standard genome sequencing and annotation.</title>
        <authorList>
            <consortium name="The Broad Institute Genomics Platform"/>
            <consortium name="The Broad Institute Genome Sequencing Center for Infectious Disease"/>
            <person name="Wu L."/>
            <person name="Ma J."/>
        </authorList>
    </citation>
    <scope>NUCLEOTIDE SEQUENCE [LARGE SCALE GENOMIC DNA]</scope>
    <source>
        <strain evidence="2 3">PSR21</strain>
    </source>
</reference>
<sequence length="108" mass="12212">MQEAWAFAENVSVTVDGEEMTYSEYVRDLGQHVVPDKLQVPSRKHPDVKHLSEKLGKSGQSIHDHLSFLLLPDEAQEWIDEGDLTKRAARMIVRKCRSNIDDPADALA</sequence>
<dbReference type="InterPro" id="IPR041468">
    <property type="entry name" value="HTH_ParB/Spo0J"/>
</dbReference>
<gene>
    <name evidence="2" type="ORF">ACFQPE_04940</name>
</gene>
<dbReference type="AlphaFoldDB" id="A0ABD6A6W5"/>
<dbReference type="SUPFAM" id="SSF109709">
    <property type="entry name" value="KorB DNA-binding domain-like"/>
    <property type="match status" value="1"/>
</dbReference>
<name>A0ABD6A6W5_9EURY</name>
<comment type="caution">
    <text evidence="2">The sequence shown here is derived from an EMBL/GenBank/DDBJ whole genome shotgun (WGS) entry which is preliminary data.</text>
</comment>
<protein>
    <recommendedName>
        <fullName evidence="1">ParB/Spo0J HTH domain-containing protein</fullName>
    </recommendedName>
</protein>
<evidence type="ECO:0000259" key="1">
    <source>
        <dbReference type="Pfam" id="PF17762"/>
    </source>
</evidence>
<accession>A0ABD6A6W5</accession>
<keyword evidence="3" id="KW-1185">Reference proteome</keyword>
<dbReference type="GeneID" id="79315124"/>
<organism evidence="2 3">
    <name type="scientific">Halomarina halobia</name>
    <dbReference type="NCBI Taxonomy" id="3033386"/>
    <lineage>
        <taxon>Archaea</taxon>
        <taxon>Methanobacteriati</taxon>
        <taxon>Methanobacteriota</taxon>
        <taxon>Stenosarchaea group</taxon>
        <taxon>Halobacteria</taxon>
        <taxon>Halobacteriales</taxon>
        <taxon>Natronomonadaceae</taxon>
        <taxon>Halomarina</taxon>
    </lineage>
</organism>
<dbReference type="Proteomes" id="UP001596547">
    <property type="component" value="Unassembled WGS sequence"/>
</dbReference>
<dbReference type="Gene3D" id="1.10.10.2830">
    <property type="match status" value="1"/>
</dbReference>
<feature type="domain" description="ParB/Spo0J HTH" evidence="1">
    <location>
        <begin position="49"/>
        <end position="94"/>
    </location>
</feature>
<dbReference type="EMBL" id="JBHTBF010000001">
    <property type="protein sequence ID" value="MFC7316142.1"/>
    <property type="molecule type" value="Genomic_DNA"/>
</dbReference>
<evidence type="ECO:0000313" key="2">
    <source>
        <dbReference type="EMBL" id="MFC7316142.1"/>
    </source>
</evidence>
<evidence type="ECO:0000313" key="3">
    <source>
        <dbReference type="Proteomes" id="UP001596547"/>
    </source>
</evidence>
<dbReference type="Pfam" id="PF17762">
    <property type="entry name" value="HTH_ParB"/>
    <property type="match status" value="1"/>
</dbReference>